<organism evidence="2 3">
    <name type="scientific">Ottowia flava</name>
    <dbReference type="NCBI Taxonomy" id="2675430"/>
    <lineage>
        <taxon>Bacteria</taxon>
        <taxon>Pseudomonadati</taxon>
        <taxon>Pseudomonadota</taxon>
        <taxon>Betaproteobacteria</taxon>
        <taxon>Burkholderiales</taxon>
        <taxon>Comamonadaceae</taxon>
        <taxon>Ottowia</taxon>
    </lineage>
</organism>
<protein>
    <submittedName>
        <fullName evidence="2">Uncharacterized protein</fullName>
    </submittedName>
</protein>
<dbReference type="RefSeq" id="WP_147915050.1">
    <property type="nucleotide sequence ID" value="NZ_JBHUEJ010000038.1"/>
</dbReference>
<keyword evidence="1" id="KW-0732">Signal</keyword>
<evidence type="ECO:0000313" key="3">
    <source>
        <dbReference type="Proteomes" id="UP001597304"/>
    </source>
</evidence>
<sequence length="162" mass="17059">MKLTCHSPLARLAASALLWVSLAPAAHAQSAAASLPPAWSDVDKTLAYEAAVDAALRQGDLAPLRTAQQAIAAEGTPTNARLMARLNELAQDKATAFKMGPCHYAAVLVRGMVLQAYEASGGGQRKVVDGPTDEQAAQYAEHIGRCERLGRRTPSTRLIGGE</sequence>
<evidence type="ECO:0000313" key="2">
    <source>
        <dbReference type="EMBL" id="MFD1712348.1"/>
    </source>
</evidence>
<feature type="chain" id="PRO_5045419038" evidence="1">
    <location>
        <begin position="29"/>
        <end position="162"/>
    </location>
</feature>
<dbReference type="Proteomes" id="UP001597304">
    <property type="component" value="Unassembled WGS sequence"/>
</dbReference>
<name>A0ABW4L1D1_9BURK</name>
<feature type="signal peptide" evidence="1">
    <location>
        <begin position="1"/>
        <end position="28"/>
    </location>
</feature>
<keyword evidence="3" id="KW-1185">Reference proteome</keyword>
<comment type="caution">
    <text evidence="2">The sequence shown here is derived from an EMBL/GenBank/DDBJ whole genome shotgun (WGS) entry which is preliminary data.</text>
</comment>
<dbReference type="EMBL" id="JBHUEJ010000038">
    <property type="protein sequence ID" value="MFD1712348.1"/>
    <property type="molecule type" value="Genomic_DNA"/>
</dbReference>
<evidence type="ECO:0000256" key="1">
    <source>
        <dbReference type="SAM" id="SignalP"/>
    </source>
</evidence>
<proteinExistence type="predicted"/>
<accession>A0ABW4L1D1</accession>
<reference evidence="3" key="1">
    <citation type="journal article" date="2019" name="Int. J. Syst. Evol. Microbiol.">
        <title>The Global Catalogue of Microorganisms (GCM) 10K type strain sequencing project: providing services to taxonomists for standard genome sequencing and annotation.</title>
        <authorList>
            <consortium name="The Broad Institute Genomics Platform"/>
            <consortium name="The Broad Institute Genome Sequencing Center for Infectious Disease"/>
            <person name="Wu L."/>
            <person name="Ma J."/>
        </authorList>
    </citation>
    <scope>NUCLEOTIDE SEQUENCE [LARGE SCALE GENOMIC DNA]</scope>
    <source>
        <strain evidence="3">LMG 29247</strain>
    </source>
</reference>
<gene>
    <name evidence="2" type="ORF">ACFSF0_17245</name>
</gene>